<feature type="transmembrane region" description="Helical" evidence="1">
    <location>
        <begin position="51"/>
        <end position="74"/>
    </location>
</feature>
<dbReference type="EMBL" id="OX465084">
    <property type="protein sequence ID" value="CAI9299138.1"/>
    <property type="molecule type" value="Genomic_DNA"/>
</dbReference>
<name>A0AA35ZUH7_LACSI</name>
<accession>A0AA35ZUH7</accession>
<keyword evidence="3" id="KW-1185">Reference proteome</keyword>
<dbReference type="Proteomes" id="UP001177003">
    <property type="component" value="Chromosome 8"/>
</dbReference>
<reference evidence="2" key="1">
    <citation type="submission" date="2023-04" db="EMBL/GenBank/DDBJ databases">
        <authorList>
            <person name="Vijverberg K."/>
            <person name="Xiong W."/>
            <person name="Schranz E."/>
        </authorList>
    </citation>
    <scope>NUCLEOTIDE SEQUENCE</scope>
</reference>
<keyword evidence="1" id="KW-0812">Transmembrane</keyword>
<organism evidence="2 3">
    <name type="scientific">Lactuca saligna</name>
    <name type="common">Willowleaf lettuce</name>
    <dbReference type="NCBI Taxonomy" id="75948"/>
    <lineage>
        <taxon>Eukaryota</taxon>
        <taxon>Viridiplantae</taxon>
        <taxon>Streptophyta</taxon>
        <taxon>Embryophyta</taxon>
        <taxon>Tracheophyta</taxon>
        <taxon>Spermatophyta</taxon>
        <taxon>Magnoliopsida</taxon>
        <taxon>eudicotyledons</taxon>
        <taxon>Gunneridae</taxon>
        <taxon>Pentapetalae</taxon>
        <taxon>asterids</taxon>
        <taxon>campanulids</taxon>
        <taxon>Asterales</taxon>
        <taxon>Asteraceae</taxon>
        <taxon>Cichorioideae</taxon>
        <taxon>Cichorieae</taxon>
        <taxon>Lactucinae</taxon>
        <taxon>Lactuca</taxon>
    </lineage>
</organism>
<keyword evidence="1" id="KW-1133">Transmembrane helix</keyword>
<evidence type="ECO:0000256" key="1">
    <source>
        <dbReference type="SAM" id="Phobius"/>
    </source>
</evidence>
<keyword evidence="1" id="KW-0472">Membrane</keyword>
<sequence>MQVWGHAIGTYVSRMAKEICFRSLTYLLLHRLVASTICHLKEHEKVPSRDLLCLWCLTHIEVSYILSFALALYLSSVVLGSMHSRKICGGDWVTQLALSYELDTSGMFPIPIRKLGTTALGKIQVLVRGDDRQWRIPNNDVVEPIRQVLET</sequence>
<proteinExistence type="predicted"/>
<protein>
    <submittedName>
        <fullName evidence="2">Uncharacterized protein</fullName>
    </submittedName>
</protein>
<evidence type="ECO:0000313" key="2">
    <source>
        <dbReference type="EMBL" id="CAI9299138.1"/>
    </source>
</evidence>
<dbReference type="AlphaFoldDB" id="A0AA35ZUH7"/>
<evidence type="ECO:0000313" key="3">
    <source>
        <dbReference type="Proteomes" id="UP001177003"/>
    </source>
</evidence>
<gene>
    <name evidence="2" type="ORF">LSALG_LOCUS37863</name>
</gene>